<dbReference type="EMBL" id="CAACVS010000346">
    <property type="protein sequence ID" value="VEU41350.1"/>
    <property type="molecule type" value="Genomic_DNA"/>
</dbReference>
<feature type="compositionally biased region" description="Gly residues" evidence="1">
    <location>
        <begin position="529"/>
        <end position="540"/>
    </location>
</feature>
<evidence type="ECO:0000313" key="3">
    <source>
        <dbReference type="Proteomes" id="UP000291116"/>
    </source>
</evidence>
<sequence length="758" mass="79744">MENSCKSTASATGIVDKLGAWNRAWCGDTTDSSVSPTAAEGDEGRGGVTGAGEHAHPRDNGRPPKSPLEDARLALSRLLQEPPPTGGGGGDGNGGERGVLRAVADRIFSVLDDTPHRAGGASFPPHGTRPPRELLQMEWHVVLLLELWASGTRSGGPREKRARAKPLPPPRPQARSWTPSLVSGVLAASAGRRLAREAKQRKRGAKKPKKNKKKRAGGNGAESLPAALESMPEAEKEALVADHLVRVLSRAPFLLPREVPLSEFLADRCLGPHGERLSGGGILPRIFEAFEIPADLFSAPGQKAGDRSGAGKEPEASGVRAGRKKPTATTAATTTEQPVPHKKRKPTRQERLQILARNKKRQRLASLALSSKKKNRGSHFHGHMDDISKLLDQKRWGANARSSSTGKRTAAGTREGVPANPHKRRAGGTSLPAVPDRRPIEKPMRTRENNIPARTDRNRGDPGVKPSRGGPAPARAKDASRPSFTNENAGAMPPADPTRKCNETSRDNSTSTSTASDANRGAETNHTGSDGGGSNAGSGSHGTILSPVTTPKRPSRPRCASAGVVGETPVPAGARSFEFVVGETPVRGTRSRTFVGETPVRGGRSRTFVGETPVPAARSRTFVGETPVPVARSRTFVGETPVPVARSRTFVGETPTPGSATPPPRASSSPGHLWFSPPPLLPSPAKLKTLPARGAEVPSRQPVKLFGLLKRSSSAHSDGSHAAGGTNAVTRASGGRAPRGNGPSSIDAARAYLRRKAA</sequence>
<feature type="region of interest" description="Disordered" evidence="1">
    <location>
        <begin position="152"/>
        <end position="225"/>
    </location>
</feature>
<protein>
    <submittedName>
        <fullName evidence="2">Uncharacterized protein</fullName>
    </submittedName>
</protein>
<feature type="compositionally biased region" description="Basic and acidic residues" evidence="1">
    <location>
        <begin position="497"/>
        <end position="506"/>
    </location>
</feature>
<organism evidence="2 3">
    <name type="scientific">Pseudo-nitzschia multistriata</name>
    <dbReference type="NCBI Taxonomy" id="183589"/>
    <lineage>
        <taxon>Eukaryota</taxon>
        <taxon>Sar</taxon>
        <taxon>Stramenopiles</taxon>
        <taxon>Ochrophyta</taxon>
        <taxon>Bacillariophyta</taxon>
        <taxon>Bacillariophyceae</taxon>
        <taxon>Bacillariophycidae</taxon>
        <taxon>Bacillariales</taxon>
        <taxon>Bacillariaceae</taxon>
        <taxon>Pseudo-nitzschia</taxon>
    </lineage>
</organism>
<dbReference type="OrthoDB" id="10689114at2759"/>
<gene>
    <name evidence="2" type="ORF">PSNMU_V1.4_AUG-EV-PASAV3_0082720</name>
</gene>
<feature type="compositionally biased region" description="Basic residues" evidence="1">
    <location>
        <begin position="371"/>
        <end position="381"/>
    </location>
</feature>
<keyword evidence="3" id="KW-1185">Reference proteome</keyword>
<feature type="region of interest" description="Disordered" evidence="1">
    <location>
        <begin position="397"/>
        <end position="570"/>
    </location>
</feature>
<feature type="compositionally biased region" description="Low complexity" evidence="1">
    <location>
        <begin position="712"/>
        <end position="725"/>
    </location>
</feature>
<dbReference type="Proteomes" id="UP000291116">
    <property type="component" value="Unassembled WGS sequence"/>
</dbReference>
<name>A0A448ZH30_9STRA</name>
<feature type="region of interest" description="Disordered" evidence="1">
    <location>
        <begin position="25"/>
        <end position="71"/>
    </location>
</feature>
<feature type="region of interest" description="Disordered" evidence="1">
    <location>
        <begin position="710"/>
        <end position="748"/>
    </location>
</feature>
<feature type="compositionally biased region" description="Low complexity" evidence="1">
    <location>
        <begin position="507"/>
        <end position="519"/>
    </location>
</feature>
<proteinExistence type="predicted"/>
<reference evidence="2 3" key="1">
    <citation type="submission" date="2019-01" db="EMBL/GenBank/DDBJ databases">
        <authorList>
            <person name="Ferrante I. M."/>
        </authorList>
    </citation>
    <scope>NUCLEOTIDE SEQUENCE [LARGE SCALE GENOMIC DNA]</scope>
    <source>
        <strain evidence="2 3">B856</strain>
    </source>
</reference>
<evidence type="ECO:0000313" key="2">
    <source>
        <dbReference type="EMBL" id="VEU41350.1"/>
    </source>
</evidence>
<feature type="region of interest" description="Disordered" evidence="1">
    <location>
        <begin position="649"/>
        <end position="671"/>
    </location>
</feature>
<evidence type="ECO:0000256" key="1">
    <source>
        <dbReference type="SAM" id="MobiDB-lite"/>
    </source>
</evidence>
<accession>A0A448ZH30</accession>
<feature type="region of interest" description="Disordered" evidence="1">
    <location>
        <begin position="298"/>
        <end position="383"/>
    </location>
</feature>
<feature type="compositionally biased region" description="Basic residues" evidence="1">
    <location>
        <begin position="199"/>
        <end position="216"/>
    </location>
</feature>
<feature type="compositionally biased region" description="Basic and acidic residues" evidence="1">
    <location>
        <begin position="435"/>
        <end position="462"/>
    </location>
</feature>
<feature type="compositionally biased region" description="Basic and acidic residues" evidence="1">
    <location>
        <begin position="53"/>
        <end position="71"/>
    </location>
</feature>
<dbReference type="AlphaFoldDB" id="A0A448ZH30"/>
<feature type="compositionally biased region" description="Basic and acidic residues" evidence="1">
    <location>
        <begin position="304"/>
        <end position="315"/>
    </location>
</feature>